<keyword evidence="3" id="KW-1185">Reference proteome</keyword>
<dbReference type="AlphaFoldDB" id="A0A8X6MTK6"/>
<comment type="caution">
    <text evidence="2">The sequence shown here is derived from an EMBL/GenBank/DDBJ whole genome shotgun (WGS) entry which is preliminary data.</text>
</comment>
<reference evidence="2" key="1">
    <citation type="submission" date="2020-08" db="EMBL/GenBank/DDBJ databases">
        <title>Multicomponent nature underlies the extraordinary mechanical properties of spider dragline silk.</title>
        <authorList>
            <person name="Kono N."/>
            <person name="Nakamura H."/>
            <person name="Mori M."/>
            <person name="Yoshida Y."/>
            <person name="Ohtoshi R."/>
            <person name="Malay A.D."/>
            <person name="Moran D.A.P."/>
            <person name="Tomita M."/>
            <person name="Numata K."/>
            <person name="Arakawa K."/>
        </authorList>
    </citation>
    <scope>NUCLEOTIDE SEQUENCE</scope>
</reference>
<dbReference type="Proteomes" id="UP000887013">
    <property type="component" value="Unassembled WGS sequence"/>
</dbReference>
<organism evidence="2 3">
    <name type="scientific">Nephila pilipes</name>
    <name type="common">Giant wood spider</name>
    <name type="synonym">Nephila maculata</name>
    <dbReference type="NCBI Taxonomy" id="299642"/>
    <lineage>
        <taxon>Eukaryota</taxon>
        <taxon>Metazoa</taxon>
        <taxon>Ecdysozoa</taxon>
        <taxon>Arthropoda</taxon>
        <taxon>Chelicerata</taxon>
        <taxon>Arachnida</taxon>
        <taxon>Araneae</taxon>
        <taxon>Araneomorphae</taxon>
        <taxon>Entelegynae</taxon>
        <taxon>Araneoidea</taxon>
        <taxon>Nephilidae</taxon>
        <taxon>Nephila</taxon>
    </lineage>
</organism>
<sequence length="340" mass="38768">MIRLLQIGALVFTFFMICTHALNYNDLKRTGKACPSRDSCLQVSQKGFVEKNCKCDSQCSAFQDCCIDSPYRSNSLIHKGNNRSCMPYGDEGNLGAYVVDNCPQHFKGPEEVKKFCHGLDNLRDPLFSAPATDIATGLTYRNRYCAECNGALKPSLKSWLISVNFHFLPSSAQTDDFVLNNLKFHYHYNKWGLRYGKRFYPSVLTFHKPDYISTVRYCKPNIISTCPLKWPNVADKKACSSYMAVVQGATKMYKNVHCAICNSEDISNVFCANNQFSKRSNFMPLTFAHLLDFNFSKGNKVGMVRKCDPGYIYDVFVDRCRRFECVIPGYKLVNGRCYKK</sequence>
<dbReference type="PANTHER" id="PTHR45902:SF4">
    <property type="entry name" value="G-PROTEIN COUPLED RECEPTORS FAMILY 2 PROFILE 2 DOMAIN-CONTAINING PROTEIN"/>
    <property type="match status" value="1"/>
</dbReference>
<dbReference type="PANTHER" id="PTHR45902">
    <property type="entry name" value="LATROPHILIN RECEPTOR-LIKE PROTEIN A"/>
    <property type="match status" value="1"/>
</dbReference>
<dbReference type="OrthoDB" id="6134459at2759"/>
<name>A0A8X6MTK6_NEPPI</name>
<evidence type="ECO:0000256" key="1">
    <source>
        <dbReference type="SAM" id="SignalP"/>
    </source>
</evidence>
<dbReference type="EMBL" id="BMAW01050861">
    <property type="protein sequence ID" value="GFS77360.1"/>
    <property type="molecule type" value="Genomic_DNA"/>
</dbReference>
<keyword evidence="1" id="KW-0732">Signal</keyword>
<accession>A0A8X6MTK6</accession>
<evidence type="ECO:0000313" key="2">
    <source>
        <dbReference type="EMBL" id="GFS77360.1"/>
    </source>
</evidence>
<feature type="chain" id="PRO_5036491115" evidence="1">
    <location>
        <begin position="22"/>
        <end position="340"/>
    </location>
</feature>
<protein>
    <submittedName>
        <fullName evidence="2">SMB domain-containing protein</fullName>
    </submittedName>
</protein>
<evidence type="ECO:0000313" key="3">
    <source>
        <dbReference type="Proteomes" id="UP000887013"/>
    </source>
</evidence>
<gene>
    <name evidence="2" type="primary">NCL1_53647</name>
    <name evidence="2" type="ORF">NPIL_373191</name>
</gene>
<proteinExistence type="predicted"/>
<dbReference type="InterPro" id="IPR053231">
    <property type="entry name" value="GPCR_LN-TM7"/>
</dbReference>
<feature type="signal peptide" evidence="1">
    <location>
        <begin position="1"/>
        <end position="21"/>
    </location>
</feature>